<name>A0A6L6PDB8_9BURK</name>
<sequence length="302" mass="31760">MSYPRLLLLCPGQGDQHPDMFKLARSSPAASALADPLLAGTNLDGDIYANRKAQPLIVAATLSMWQAIRDFAPPPALVAGYSIGELSAYAVTGAIAPEQAIALAAQRAQLMDDCRRAAPGQALLTITGLPLASASTLAIAHGYHLSIETGEDSCIVGGPAVQAEQLQQAIEANGARSKRLPVEVASHTPYMQSAVAPFAQALRAATFQVAQAPVLAGIDATPVTDRGRAVDTLSRQLAEKIRWLACMDAAAEAGITVALELGPGAALSRMLQNRHPQIASRSVADFRTLDGIHKWLERAFES</sequence>
<dbReference type="Gene3D" id="3.40.366.10">
    <property type="entry name" value="Malonyl-Coenzyme A Acyl Carrier Protein, domain 2"/>
    <property type="match status" value="1"/>
</dbReference>
<dbReference type="InterPro" id="IPR014043">
    <property type="entry name" value="Acyl_transferase_dom"/>
</dbReference>
<keyword evidence="2" id="KW-0012">Acyltransferase</keyword>
<accession>A0A6L6PDB8</accession>
<comment type="caution">
    <text evidence="2">The sequence shown here is derived from an EMBL/GenBank/DDBJ whole genome shotgun (WGS) entry which is preliminary data.</text>
</comment>
<feature type="domain" description="Malonyl-CoA:ACP transacylase (MAT)" evidence="1">
    <location>
        <begin position="9"/>
        <end position="286"/>
    </location>
</feature>
<keyword evidence="3" id="KW-1185">Reference proteome</keyword>
<dbReference type="AlphaFoldDB" id="A0A6L6PDB8"/>
<proteinExistence type="predicted"/>
<dbReference type="InterPro" id="IPR001227">
    <property type="entry name" value="Ac_transferase_dom_sf"/>
</dbReference>
<dbReference type="Proteomes" id="UP000475582">
    <property type="component" value="Unassembled WGS sequence"/>
</dbReference>
<dbReference type="OrthoDB" id="9808564at2"/>
<dbReference type="GO" id="GO:0004314">
    <property type="term" value="F:[acyl-carrier-protein] S-malonyltransferase activity"/>
    <property type="evidence" value="ECO:0007669"/>
    <property type="project" value="TreeGrafter"/>
</dbReference>
<dbReference type="SUPFAM" id="SSF52151">
    <property type="entry name" value="FabD/lysophospholipase-like"/>
    <property type="match status" value="1"/>
</dbReference>
<gene>
    <name evidence="2" type="ORF">GM676_03685</name>
</gene>
<protein>
    <submittedName>
        <fullName evidence="2">Acyltransferase domain-containing protein</fullName>
    </submittedName>
</protein>
<reference evidence="2 3" key="1">
    <citation type="submission" date="2019-11" db="EMBL/GenBank/DDBJ databases">
        <title>Type strains purchased from KCTC, JCM and DSMZ.</title>
        <authorList>
            <person name="Lu H."/>
        </authorList>
    </citation>
    <scope>NUCLEOTIDE SEQUENCE [LARGE SCALE GENOMIC DNA]</scope>
    <source>
        <strain evidence="2 3">KCTC 22382</strain>
    </source>
</reference>
<dbReference type="SMART" id="SM00827">
    <property type="entry name" value="PKS_AT"/>
    <property type="match status" value="1"/>
</dbReference>
<dbReference type="InterPro" id="IPR016035">
    <property type="entry name" value="Acyl_Trfase/lysoPLipase"/>
</dbReference>
<evidence type="ECO:0000313" key="3">
    <source>
        <dbReference type="Proteomes" id="UP000475582"/>
    </source>
</evidence>
<evidence type="ECO:0000259" key="1">
    <source>
        <dbReference type="SMART" id="SM00827"/>
    </source>
</evidence>
<dbReference type="Gene3D" id="3.30.70.250">
    <property type="entry name" value="Malonyl-CoA ACP transacylase, ACP-binding"/>
    <property type="match status" value="1"/>
</dbReference>
<evidence type="ECO:0000313" key="2">
    <source>
        <dbReference type="EMBL" id="MTV36689.1"/>
    </source>
</evidence>
<keyword evidence="2" id="KW-0808">Transferase</keyword>
<organism evidence="2 3">
    <name type="scientific">Duganella radicis</name>
    <dbReference type="NCBI Taxonomy" id="551988"/>
    <lineage>
        <taxon>Bacteria</taxon>
        <taxon>Pseudomonadati</taxon>
        <taxon>Pseudomonadota</taxon>
        <taxon>Betaproteobacteria</taxon>
        <taxon>Burkholderiales</taxon>
        <taxon>Oxalobacteraceae</taxon>
        <taxon>Telluria group</taxon>
        <taxon>Duganella</taxon>
    </lineage>
</organism>
<dbReference type="RefSeq" id="WP_155462043.1">
    <property type="nucleotide sequence ID" value="NZ_WNKY01000002.1"/>
</dbReference>
<dbReference type="Pfam" id="PF00698">
    <property type="entry name" value="Acyl_transf_1"/>
    <property type="match status" value="1"/>
</dbReference>
<dbReference type="GO" id="GO:0005829">
    <property type="term" value="C:cytosol"/>
    <property type="evidence" value="ECO:0007669"/>
    <property type="project" value="TreeGrafter"/>
</dbReference>
<dbReference type="PANTHER" id="PTHR42681">
    <property type="entry name" value="MALONYL-COA-ACYL CARRIER PROTEIN TRANSACYLASE, MITOCHONDRIAL"/>
    <property type="match status" value="1"/>
</dbReference>
<dbReference type="EMBL" id="WNKY01000002">
    <property type="protein sequence ID" value="MTV36689.1"/>
    <property type="molecule type" value="Genomic_DNA"/>
</dbReference>
<dbReference type="InterPro" id="IPR050858">
    <property type="entry name" value="Mal-CoA-ACP_Trans/PKS_FabD"/>
</dbReference>
<dbReference type="PANTHER" id="PTHR42681:SF6">
    <property type="entry name" value="BLL0263 PROTEIN"/>
    <property type="match status" value="1"/>
</dbReference>
<dbReference type="GO" id="GO:0006633">
    <property type="term" value="P:fatty acid biosynthetic process"/>
    <property type="evidence" value="ECO:0007669"/>
    <property type="project" value="TreeGrafter"/>
</dbReference>